<feature type="compositionally biased region" description="Basic and acidic residues" evidence="1">
    <location>
        <begin position="97"/>
        <end position="108"/>
    </location>
</feature>
<keyword evidence="4" id="KW-1185">Reference proteome</keyword>
<keyword evidence="2" id="KW-0812">Transmembrane</keyword>
<proteinExistence type="predicted"/>
<dbReference type="EMBL" id="RJVU01064619">
    <property type="protein sequence ID" value="ROJ13892.1"/>
    <property type="molecule type" value="Genomic_DNA"/>
</dbReference>
<evidence type="ECO:0000313" key="3">
    <source>
        <dbReference type="EMBL" id="ROJ13892.1"/>
    </source>
</evidence>
<feature type="region of interest" description="Disordered" evidence="1">
    <location>
        <begin position="97"/>
        <end position="127"/>
    </location>
</feature>
<keyword evidence="2" id="KW-0472">Membrane</keyword>
<organism evidence="3 4">
    <name type="scientific">Anabarilius grahami</name>
    <name type="common">Kanglang fish</name>
    <name type="synonym">Barilius grahami</name>
    <dbReference type="NCBI Taxonomy" id="495550"/>
    <lineage>
        <taxon>Eukaryota</taxon>
        <taxon>Metazoa</taxon>
        <taxon>Chordata</taxon>
        <taxon>Craniata</taxon>
        <taxon>Vertebrata</taxon>
        <taxon>Euteleostomi</taxon>
        <taxon>Actinopterygii</taxon>
        <taxon>Neopterygii</taxon>
        <taxon>Teleostei</taxon>
        <taxon>Ostariophysi</taxon>
        <taxon>Cypriniformes</taxon>
        <taxon>Xenocyprididae</taxon>
        <taxon>Xenocypridinae</taxon>
        <taxon>Xenocypridinae incertae sedis</taxon>
        <taxon>Anabarilius</taxon>
    </lineage>
</organism>
<dbReference type="AlphaFoldDB" id="A0A3N0XQ63"/>
<accession>A0A3N0XQ63</accession>
<name>A0A3N0XQ63_ANAGA</name>
<comment type="caution">
    <text evidence="3">The sequence shown here is derived from an EMBL/GenBank/DDBJ whole genome shotgun (WGS) entry which is preliminary data.</text>
</comment>
<evidence type="ECO:0000313" key="4">
    <source>
        <dbReference type="Proteomes" id="UP000281406"/>
    </source>
</evidence>
<evidence type="ECO:0000256" key="1">
    <source>
        <dbReference type="SAM" id="MobiDB-lite"/>
    </source>
</evidence>
<reference evidence="3 4" key="1">
    <citation type="submission" date="2018-10" db="EMBL/GenBank/DDBJ databases">
        <title>Genome assembly for a Yunnan-Guizhou Plateau 3E fish, Anabarilius grahami (Regan), and its evolutionary and genetic applications.</title>
        <authorList>
            <person name="Jiang W."/>
        </authorList>
    </citation>
    <scope>NUCLEOTIDE SEQUENCE [LARGE SCALE GENOMIC DNA]</scope>
    <source>
        <strain evidence="3">AG-KIZ</strain>
        <tissue evidence="3">Muscle</tissue>
    </source>
</reference>
<evidence type="ECO:0000256" key="2">
    <source>
        <dbReference type="SAM" id="Phobius"/>
    </source>
</evidence>
<keyword evidence="2" id="KW-1133">Transmembrane helix</keyword>
<dbReference type="Proteomes" id="UP000281406">
    <property type="component" value="Unassembled WGS sequence"/>
</dbReference>
<gene>
    <name evidence="3" type="ORF">DPX16_19767</name>
</gene>
<sequence>MAHREIKTTGESMAGPCVDNLIDVFREDKAESFPQNLRWRKLSSTINGTGHGSRFERVWVSCSLISLCGLLPLSVSVSLLNNRQLWQMEPYPDRSREALDLKCKRTSSDGEEEEAMSQGSRRQGRLP</sequence>
<protein>
    <submittedName>
        <fullName evidence="3">Uncharacterized protein</fullName>
    </submittedName>
</protein>
<feature type="transmembrane region" description="Helical" evidence="2">
    <location>
        <begin position="58"/>
        <end position="80"/>
    </location>
</feature>